<proteinExistence type="predicted"/>
<dbReference type="Proteomes" id="UP000183275">
    <property type="component" value="Unassembled WGS sequence"/>
</dbReference>
<dbReference type="OrthoDB" id="275164at2157"/>
<evidence type="ECO:0000313" key="2">
    <source>
        <dbReference type="EMBL" id="SEV97698.1"/>
    </source>
</evidence>
<evidence type="ECO:0000313" key="3">
    <source>
        <dbReference type="Proteomes" id="UP000183275"/>
    </source>
</evidence>
<protein>
    <submittedName>
        <fullName evidence="2">Uncharacterized protein</fullName>
    </submittedName>
</protein>
<accession>A0A1I0N9S5</accession>
<evidence type="ECO:0000256" key="1">
    <source>
        <dbReference type="SAM" id="MobiDB-lite"/>
    </source>
</evidence>
<keyword evidence="3" id="KW-1185">Reference proteome</keyword>
<feature type="compositionally biased region" description="Polar residues" evidence="1">
    <location>
        <begin position="72"/>
        <end position="82"/>
    </location>
</feature>
<reference evidence="3" key="1">
    <citation type="submission" date="2016-10" db="EMBL/GenBank/DDBJ databases">
        <authorList>
            <person name="Varghese N."/>
        </authorList>
    </citation>
    <scope>NUCLEOTIDE SEQUENCE [LARGE SCALE GENOMIC DNA]</scope>
    <source>
        <strain evidence="3">CGMCC 1.12284</strain>
    </source>
</reference>
<dbReference type="AlphaFoldDB" id="A0A1I0N9S5"/>
<name>A0A1I0N9S5_9EURY</name>
<dbReference type="EMBL" id="FOIS01000002">
    <property type="protein sequence ID" value="SEV97698.1"/>
    <property type="molecule type" value="Genomic_DNA"/>
</dbReference>
<feature type="region of interest" description="Disordered" evidence="1">
    <location>
        <begin position="41"/>
        <end position="82"/>
    </location>
</feature>
<sequence length="82" mass="9026">MLTNMAGKLAWLKQRGDLKQRVVIERIVVTTKQIETLDLPRKPIEESMAAGTGGDVPLPKDSIYGSDRSDIANDTSTNKTIK</sequence>
<dbReference type="RefSeq" id="WP_049988504.1">
    <property type="nucleotide sequence ID" value="NZ_FOIS01000002.1"/>
</dbReference>
<gene>
    <name evidence="2" type="ORF">SAMN05216285_1465</name>
</gene>
<organism evidence="2 3">
    <name type="scientific">Natrinema salifodinae</name>
    <dbReference type="NCBI Taxonomy" id="1202768"/>
    <lineage>
        <taxon>Archaea</taxon>
        <taxon>Methanobacteriati</taxon>
        <taxon>Methanobacteriota</taxon>
        <taxon>Stenosarchaea group</taxon>
        <taxon>Halobacteria</taxon>
        <taxon>Halobacteriales</taxon>
        <taxon>Natrialbaceae</taxon>
        <taxon>Natrinema</taxon>
    </lineage>
</organism>